<accession>A0A178IJ65</accession>
<name>A0A178IJ65_9BACT</name>
<dbReference type="AlphaFoldDB" id="A0A178IJ65"/>
<sequence length="76" mass="8186">MAASVQPPAPAQPASEEELAECVRTLRALIDVVGTVQRTLDRIGRQAPVREAGVPKRARAGKLRKSSRKGKRKAKA</sequence>
<proteinExistence type="predicted"/>
<dbReference type="Proteomes" id="UP000078486">
    <property type="component" value="Unassembled WGS sequence"/>
</dbReference>
<reference evidence="2 3" key="1">
    <citation type="submission" date="2016-01" db="EMBL/GenBank/DDBJ databases">
        <title>High potential of lignocellulose degradation of a new Verrucomicrobia species.</title>
        <authorList>
            <person name="Wang Y."/>
            <person name="Shi Y."/>
            <person name="Qiu Z."/>
            <person name="Liu S."/>
            <person name="Yang H."/>
        </authorList>
    </citation>
    <scope>NUCLEOTIDE SEQUENCE [LARGE SCALE GENOMIC DNA]</scope>
    <source>
        <strain evidence="2 3">TSB47</strain>
    </source>
</reference>
<gene>
    <name evidence="2" type="ORF">AW736_11590</name>
</gene>
<protein>
    <submittedName>
        <fullName evidence="2">Uncharacterized protein</fullName>
    </submittedName>
</protein>
<feature type="compositionally biased region" description="Basic residues" evidence="1">
    <location>
        <begin position="56"/>
        <end position="76"/>
    </location>
</feature>
<evidence type="ECO:0000256" key="1">
    <source>
        <dbReference type="SAM" id="MobiDB-lite"/>
    </source>
</evidence>
<organism evidence="2 3">
    <name type="scientific">Termitidicoccus mucosus</name>
    <dbReference type="NCBI Taxonomy" id="1184151"/>
    <lineage>
        <taxon>Bacteria</taxon>
        <taxon>Pseudomonadati</taxon>
        <taxon>Verrucomicrobiota</taxon>
        <taxon>Opitutia</taxon>
        <taxon>Opitutales</taxon>
        <taxon>Opitutaceae</taxon>
        <taxon>Termitidicoccus</taxon>
    </lineage>
</organism>
<dbReference type="EMBL" id="LRRQ01000076">
    <property type="protein sequence ID" value="OAM89943.1"/>
    <property type="molecule type" value="Genomic_DNA"/>
</dbReference>
<comment type="caution">
    <text evidence="2">The sequence shown here is derived from an EMBL/GenBank/DDBJ whole genome shotgun (WGS) entry which is preliminary data.</text>
</comment>
<feature type="region of interest" description="Disordered" evidence="1">
    <location>
        <begin position="48"/>
        <end position="76"/>
    </location>
</feature>
<keyword evidence="3" id="KW-1185">Reference proteome</keyword>
<dbReference type="STRING" id="1184151.AW736_11590"/>
<evidence type="ECO:0000313" key="3">
    <source>
        <dbReference type="Proteomes" id="UP000078486"/>
    </source>
</evidence>
<evidence type="ECO:0000313" key="2">
    <source>
        <dbReference type="EMBL" id="OAM89943.1"/>
    </source>
</evidence>